<dbReference type="EMBL" id="CAUOFW020008110">
    <property type="protein sequence ID" value="CAK9181635.1"/>
    <property type="molecule type" value="Genomic_DNA"/>
</dbReference>
<accession>A0ABC8UKV6</accession>
<comment type="caution">
    <text evidence="2">The sequence shown here is derived from an EMBL/GenBank/DDBJ whole genome shotgun (WGS) entry which is preliminary data.</text>
</comment>
<feature type="non-terminal residue" evidence="2">
    <location>
        <position position="1"/>
    </location>
</feature>
<reference evidence="2 4" key="1">
    <citation type="submission" date="2024-02" db="EMBL/GenBank/DDBJ databases">
        <authorList>
            <person name="Vignale AGUSTIN F."/>
            <person name="Sosa J E."/>
            <person name="Modenutti C."/>
        </authorList>
    </citation>
    <scope>NUCLEOTIDE SEQUENCE [LARGE SCALE GENOMIC DNA]</scope>
</reference>
<protein>
    <submittedName>
        <fullName evidence="2">Uncharacterized protein</fullName>
    </submittedName>
</protein>
<dbReference type="Proteomes" id="UP001642360">
    <property type="component" value="Unassembled WGS sequence"/>
</dbReference>
<gene>
    <name evidence="2" type="ORF">ILEXP_LOCUS51710</name>
    <name evidence="3" type="ORF">ILEXP_LOCUS54588</name>
</gene>
<name>A0ABC8UKV6_9AQUA</name>
<evidence type="ECO:0000256" key="1">
    <source>
        <dbReference type="SAM" id="MobiDB-lite"/>
    </source>
</evidence>
<sequence>FSYQVPFGSLLGPFLDGGQKGETTKKQQQQQQHLSSSSDDPVLESTENMQQPQSHHQSLPVAVVVFRSPVYLCSLVHP</sequence>
<dbReference type="AlphaFoldDB" id="A0ABC8UKV6"/>
<organism evidence="2 4">
    <name type="scientific">Ilex paraguariensis</name>
    <name type="common">yerba mate</name>
    <dbReference type="NCBI Taxonomy" id="185542"/>
    <lineage>
        <taxon>Eukaryota</taxon>
        <taxon>Viridiplantae</taxon>
        <taxon>Streptophyta</taxon>
        <taxon>Embryophyta</taxon>
        <taxon>Tracheophyta</taxon>
        <taxon>Spermatophyta</taxon>
        <taxon>Magnoliopsida</taxon>
        <taxon>eudicotyledons</taxon>
        <taxon>Gunneridae</taxon>
        <taxon>Pentapetalae</taxon>
        <taxon>asterids</taxon>
        <taxon>campanulids</taxon>
        <taxon>Aquifoliales</taxon>
        <taxon>Aquifoliaceae</taxon>
        <taxon>Ilex</taxon>
    </lineage>
</organism>
<feature type="region of interest" description="Disordered" evidence="1">
    <location>
        <begin position="1"/>
        <end position="58"/>
    </location>
</feature>
<dbReference type="EMBL" id="CAUOFW020008914">
    <property type="protein sequence ID" value="CAK9184285.1"/>
    <property type="molecule type" value="Genomic_DNA"/>
</dbReference>
<proteinExistence type="predicted"/>
<evidence type="ECO:0000313" key="4">
    <source>
        <dbReference type="Proteomes" id="UP001642360"/>
    </source>
</evidence>
<keyword evidence="4" id="KW-1185">Reference proteome</keyword>
<evidence type="ECO:0000313" key="3">
    <source>
        <dbReference type="EMBL" id="CAK9184285.1"/>
    </source>
</evidence>
<evidence type="ECO:0000313" key="2">
    <source>
        <dbReference type="EMBL" id="CAK9181635.1"/>
    </source>
</evidence>
<feature type="compositionally biased region" description="Polar residues" evidence="1">
    <location>
        <begin position="33"/>
        <end position="57"/>
    </location>
</feature>